<dbReference type="PROSITE" id="PS50005">
    <property type="entry name" value="TPR"/>
    <property type="match status" value="4"/>
</dbReference>
<organism evidence="5 7">
    <name type="scientific">Candidatus Methanofastidiosum methylothiophilum</name>
    <dbReference type="NCBI Taxonomy" id="1705564"/>
    <lineage>
        <taxon>Archaea</taxon>
        <taxon>Methanobacteriati</taxon>
        <taxon>Methanobacteriota</taxon>
        <taxon>Stenosarchaea group</taxon>
        <taxon>Candidatus Methanofastidiosia</taxon>
        <taxon>Candidatus Methanofastidiosales</taxon>
        <taxon>Candidatus Methanofastidiosaceae</taxon>
        <taxon>Candidatus Methanofastidiosum</taxon>
    </lineage>
</organism>
<dbReference type="InterPro" id="IPR011990">
    <property type="entry name" value="TPR-like_helical_dom_sf"/>
</dbReference>
<feature type="repeat" description="TPR" evidence="3">
    <location>
        <begin position="46"/>
        <end position="79"/>
    </location>
</feature>
<dbReference type="PROSITE" id="PS50293">
    <property type="entry name" value="TPR_REGION"/>
    <property type="match status" value="1"/>
</dbReference>
<accession>A0A150IQF9</accession>
<dbReference type="EMBL" id="LNGF01000030">
    <property type="protein sequence ID" value="KYC47190.1"/>
    <property type="molecule type" value="Genomic_DNA"/>
</dbReference>
<evidence type="ECO:0000256" key="3">
    <source>
        <dbReference type="PROSITE-ProRule" id="PRU00339"/>
    </source>
</evidence>
<evidence type="ECO:0000313" key="6">
    <source>
        <dbReference type="EMBL" id="KYC51467.1"/>
    </source>
</evidence>
<dbReference type="AlphaFoldDB" id="A0A150IQF9"/>
<dbReference type="Gene3D" id="1.25.40.10">
    <property type="entry name" value="Tetratricopeptide repeat domain"/>
    <property type="match status" value="3"/>
</dbReference>
<sequence length="259" mass="30342">MAEKQNPEKVKAKYEKIFSLLDELKIQEAKEKIEKLLKKSKGDPFLFWLKGYVLLYQGTDDLEEAIDSFNKAIEIDPDNAFAWEFKAIALRSLGRYEEAIQCYEKSMELDPLDYSAIYSRALLLERIGKLEEALDYYSLATKIEPDNFLAWEGKANLLESMQRFDEAEECRSKIEKDYSARIVENEPKTPDEWVHKGETLEKLGKYLWANQCYDMALKIDENHQAASDLKYMLLQKHRLESEARKSTFRTFINSEKFAI</sequence>
<dbReference type="SMART" id="SM00028">
    <property type="entry name" value="TPR"/>
    <property type="match status" value="4"/>
</dbReference>
<dbReference type="InterPro" id="IPR019734">
    <property type="entry name" value="TPR_rpt"/>
</dbReference>
<protein>
    <submittedName>
        <fullName evidence="5">Photosystem I assembly protein Ycf3</fullName>
    </submittedName>
</protein>
<evidence type="ECO:0000313" key="5">
    <source>
        <dbReference type="EMBL" id="KYC47190.1"/>
    </source>
</evidence>
<evidence type="ECO:0000313" key="4">
    <source>
        <dbReference type="EMBL" id="KYC45452.1"/>
    </source>
</evidence>
<gene>
    <name evidence="5" type="primary">ycf3</name>
    <name evidence="4" type="ORF">APG10_00827</name>
    <name evidence="5" type="ORF">APG11_01346</name>
    <name evidence="6" type="ORF">APG12_00131</name>
</gene>
<dbReference type="PANTHER" id="PTHR44943:SF8">
    <property type="entry name" value="TPR REPEAT-CONTAINING PROTEIN MJ0263"/>
    <property type="match status" value="1"/>
</dbReference>
<dbReference type="EMBL" id="LNGE01000018">
    <property type="protein sequence ID" value="KYC45452.1"/>
    <property type="molecule type" value="Genomic_DNA"/>
</dbReference>
<keyword evidence="2 3" id="KW-0802">TPR repeat</keyword>
<evidence type="ECO:0000256" key="2">
    <source>
        <dbReference type="ARBA" id="ARBA00022803"/>
    </source>
</evidence>
<name>A0A150IQF9_9EURY</name>
<dbReference type="Pfam" id="PF13432">
    <property type="entry name" value="TPR_16"/>
    <property type="match status" value="1"/>
</dbReference>
<dbReference type="Proteomes" id="UP000092403">
    <property type="component" value="Unassembled WGS sequence"/>
</dbReference>
<dbReference type="EMBL" id="LNJC01000001">
    <property type="protein sequence ID" value="KYC51467.1"/>
    <property type="molecule type" value="Genomic_DNA"/>
</dbReference>
<evidence type="ECO:0000313" key="8">
    <source>
        <dbReference type="Proteomes" id="UP000092401"/>
    </source>
</evidence>
<dbReference type="InterPro" id="IPR051685">
    <property type="entry name" value="Ycf3/AcsC/BcsC/TPR_MFPF"/>
</dbReference>
<comment type="caution">
    <text evidence="5">The sequence shown here is derived from an EMBL/GenBank/DDBJ whole genome shotgun (WGS) entry which is preliminary data.</text>
</comment>
<keyword evidence="1" id="KW-0677">Repeat</keyword>
<feature type="repeat" description="TPR" evidence="3">
    <location>
        <begin position="80"/>
        <end position="113"/>
    </location>
</feature>
<proteinExistence type="predicted"/>
<dbReference type="Pfam" id="PF13181">
    <property type="entry name" value="TPR_8"/>
    <property type="match status" value="1"/>
</dbReference>
<dbReference type="Proteomes" id="UP000091929">
    <property type="component" value="Unassembled WGS sequence"/>
</dbReference>
<accession>A0A150J2K7</accession>
<feature type="repeat" description="TPR" evidence="3">
    <location>
        <begin position="190"/>
        <end position="223"/>
    </location>
</feature>
<evidence type="ECO:0000313" key="7">
    <source>
        <dbReference type="Proteomes" id="UP000091929"/>
    </source>
</evidence>
<dbReference type="Proteomes" id="UP000092401">
    <property type="component" value="Unassembled WGS sequence"/>
</dbReference>
<accession>A0A150IKM1</accession>
<dbReference type="SUPFAM" id="SSF48452">
    <property type="entry name" value="TPR-like"/>
    <property type="match status" value="1"/>
</dbReference>
<evidence type="ECO:0000256" key="1">
    <source>
        <dbReference type="ARBA" id="ARBA00022737"/>
    </source>
</evidence>
<reference evidence="7 8" key="1">
    <citation type="journal article" date="2016" name="ISME J.">
        <title>Chasing the elusive Euryarchaeota class WSA2: genomes reveal a uniquely fastidious methyl-reducing methanogen.</title>
        <authorList>
            <person name="Nobu M.K."/>
            <person name="Narihiro T."/>
            <person name="Kuroda K."/>
            <person name="Mei R."/>
            <person name="Liu W.T."/>
        </authorList>
    </citation>
    <scope>NUCLEOTIDE SEQUENCE [LARGE SCALE GENOMIC DNA]</scope>
    <source>
        <strain evidence="4">B03fssc0709_Meth_Bin005</strain>
        <strain evidence="5">B15fssc0709_Meth_Bin003</strain>
        <strain evidence="6">BMIXfssc0709_Meth_Bin006</strain>
    </source>
</reference>
<feature type="repeat" description="TPR" evidence="3">
    <location>
        <begin position="114"/>
        <end position="147"/>
    </location>
</feature>
<dbReference type="PANTHER" id="PTHR44943">
    <property type="entry name" value="CELLULOSE SYNTHASE OPERON PROTEIN C"/>
    <property type="match status" value="1"/>
</dbReference>